<dbReference type="FunCoup" id="A0A7R8UP19">
    <property type="interactions" value="1962"/>
</dbReference>
<gene>
    <name evidence="5" type="ORF">HERILL_LOCUS7183</name>
</gene>
<evidence type="ECO:0000256" key="1">
    <source>
        <dbReference type="ARBA" id="ARBA00004123"/>
    </source>
</evidence>
<accession>A0A7R8UP19</accession>
<dbReference type="AlphaFoldDB" id="A0A7R8UP19"/>
<keyword evidence="2" id="KW-0853">WD repeat</keyword>
<dbReference type="Pfam" id="PF00400">
    <property type="entry name" value="WD40"/>
    <property type="match status" value="1"/>
</dbReference>
<reference evidence="5 6" key="1">
    <citation type="submission" date="2020-11" db="EMBL/GenBank/DDBJ databases">
        <authorList>
            <person name="Wallbank WR R."/>
            <person name="Pardo Diaz C."/>
            <person name="Kozak K."/>
            <person name="Martin S."/>
            <person name="Jiggins C."/>
            <person name="Moest M."/>
            <person name="Warren A I."/>
            <person name="Generalovic N T."/>
            <person name="Byers J.R.P. K."/>
            <person name="Montejo-Kovacevich G."/>
            <person name="Yen C E."/>
        </authorList>
    </citation>
    <scope>NUCLEOTIDE SEQUENCE [LARGE SCALE GENOMIC DNA]</scope>
</reference>
<dbReference type="OrthoDB" id="9890280at2759"/>
<sequence>MTVNSCFTSEKISKIRWIHEEYQDANTFVTGSWGSARNNIKVWSIADSNYAKEFSIKCVDKHSTIGDVTGLEVFNKNSLAAVTVEGLLQVFNVDKITDNFSLSRRGGVENLHKFKRGNRAPCNGICVYDDYAATFGEDGRLNILSLADLCILHDIAEGDNCSVTTALFANSKEILTGNRMGVIKQFDVRSKNKEALSTFPISGNDERKSVAITNMCCHPTQKHIVISGTEEGSLMVWDLRKIGFPISCFKAHAQAITEIGFHKTQPSRLFTASEGGEFWQWVQQETSFPLNQSQAFPSESDSNNPWLDSKRTKNQINVTSLITGVRRAINSFDVHGSHLACGGDNEAVYIIATE</sequence>
<protein>
    <recommendedName>
        <fullName evidence="7">Nucleoporin Nup43</fullName>
    </recommendedName>
</protein>
<keyword evidence="6" id="KW-1185">Reference proteome</keyword>
<name>A0A7R8UP19_HERIL</name>
<dbReference type="InterPro" id="IPR015943">
    <property type="entry name" value="WD40/YVTN_repeat-like_dom_sf"/>
</dbReference>
<dbReference type="InterPro" id="IPR001680">
    <property type="entry name" value="WD40_rpt"/>
</dbReference>
<organism evidence="5 6">
    <name type="scientific">Hermetia illucens</name>
    <name type="common">Black soldier fly</name>
    <dbReference type="NCBI Taxonomy" id="343691"/>
    <lineage>
        <taxon>Eukaryota</taxon>
        <taxon>Metazoa</taxon>
        <taxon>Ecdysozoa</taxon>
        <taxon>Arthropoda</taxon>
        <taxon>Hexapoda</taxon>
        <taxon>Insecta</taxon>
        <taxon>Pterygota</taxon>
        <taxon>Neoptera</taxon>
        <taxon>Endopterygota</taxon>
        <taxon>Diptera</taxon>
        <taxon>Brachycera</taxon>
        <taxon>Stratiomyomorpha</taxon>
        <taxon>Stratiomyidae</taxon>
        <taxon>Hermetiinae</taxon>
        <taxon>Hermetia</taxon>
    </lineage>
</organism>
<evidence type="ECO:0008006" key="7">
    <source>
        <dbReference type="Google" id="ProtNLM"/>
    </source>
</evidence>
<comment type="subcellular location">
    <subcellularLocation>
        <location evidence="1">Nucleus</location>
    </subcellularLocation>
</comment>
<dbReference type="EMBL" id="LR899011">
    <property type="protein sequence ID" value="CAD7084279.1"/>
    <property type="molecule type" value="Genomic_DNA"/>
</dbReference>
<dbReference type="InterPro" id="IPR036322">
    <property type="entry name" value="WD40_repeat_dom_sf"/>
</dbReference>
<dbReference type="PANTHER" id="PTHR22652">
    <property type="entry name" value="NUCLEOPORIN NUP43"/>
    <property type="match status" value="1"/>
</dbReference>
<dbReference type="SMART" id="SM00320">
    <property type="entry name" value="WD40"/>
    <property type="match status" value="6"/>
</dbReference>
<evidence type="ECO:0000256" key="3">
    <source>
        <dbReference type="ARBA" id="ARBA00022737"/>
    </source>
</evidence>
<dbReference type="Gene3D" id="2.130.10.10">
    <property type="entry name" value="YVTN repeat-like/Quinoprotein amine dehydrogenase"/>
    <property type="match status" value="1"/>
</dbReference>
<keyword evidence="3" id="KW-0677">Repeat</keyword>
<proteinExistence type="predicted"/>
<evidence type="ECO:0000313" key="5">
    <source>
        <dbReference type="EMBL" id="CAD7084279.1"/>
    </source>
</evidence>
<dbReference type="OMA" id="HDGDVMD"/>
<evidence type="ECO:0000256" key="4">
    <source>
        <dbReference type="ARBA" id="ARBA00023242"/>
    </source>
</evidence>
<dbReference type="InParanoid" id="A0A7R8UP19"/>
<dbReference type="PANTHER" id="PTHR22652:SF0">
    <property type="entry name" value="NUCLEOPORIN NUP43"/>
    <property type="match status" value="1"/>
</dbReference>
<dbReference type="SUPFAM" id="SSF50978">
    <property type="entry name" value="WD40 repeat-like"/>
    <property type="match status" value="1"/>
</dbReference>
<evidence type="ECO:0000313" key="6">
    <source>
        <dbReference type="Proteomes" id="UP000594454"/>
    </source>
</evidence>
<keyword evidence="4" id="KW-0539">Nucleus</keyword>
<dbReference type="GO" id="GO:0031080">
    <property type="term" value="C:nuclear pore outer ring"/>
    <property type="evidence" value="ECO:0007669"/>
    <property type="project" value="TreeGrafter"/>
</dbReference>
<dbReference type="Proteomes" id="UP000594454">
    <property type="component" value="Chromosome 3"/>
</dbReference>
<evidence type="ECO:0000256" key="2">
    <source>
        <dbReference type="ARBA" id="ARBA00022574"/>
    </source>
</evidence>